<dbReference type="InterPro" id="IPR008979">
    <property type="entry name" value="Galactose-bd-like_sf"/>
</dbReference>
<dbReference type="PANTHER" id="PTHR45713">
    <property type="entry name" value="FTP DOMAIN-CONTAINING PROTEIN"/>
    <property type="match status" value="1"/>
</dbReference>
<dbReference type="Proteomes" id="UP001165065">
    <property type="component" value="Unassembled WGS sequence"/>
</dbReference>
<comment type="caution">
    <text evidence="10">The sequence shown here is derived from an EMBL/GenBank/DDBJ whole genome shotgun (WGS) entry which is preliminary data.</text>
</comment>
<evidence type="ECO:0000256" key="8">
    <source>
        <dbReference type="SAM" id="MobiDB-lite"/>
    </source>
</evidence>
<dbReference type="InterPro" id="IPR051941">
    <property type="entry name" value="BG_Antigen-Binding_Lectin"/>
</dbReference>
<evidence type="ECO:0000259" key="9">
    <source>
        <dbReference type="PROSITE" id="PS50835"/>
    </source>
</evidence>
<feature type="compositionally biased region" description="Low complexity" evidence="8">
    <location>
        <begin position="486"/>
        <end position="498"/>
    </location>
</feature>
<evidence type="ECO:0000256" key="4">
    <source>
        <dbReference type="ARBA" id="ARBA00022723"/>
    </source>
</evidence>
<evidence type="ECO:0000313" key="11">
    <source>
        <dbReference type="Proteomes" id="UP001165065"/>
    </source>
</evidence>
<dbReference type="Gene3D" id="2.60.120.260">
    <property type="entry name" value="Galactose-binding domain-like"/>
    <property type="match status" value="1"/>
</dbReference>
<keyword evidence="11" id="KW-1185">Reference proteome</keyword>
<dbReference type="EMBL" id="BRYA01000176">
    <property type="protein sequence ID" value="GMI42614.1"/>
    <property type="molecule type" value="Genomic_DNA"/>
</dbReference>
<name>A0A9W7GFC1_9STRA</name>
<evidence type="ECO:0000256" key="1">
    <source>
        <dbReference type="ARBA" id="ARBA00002219"/>
    </source>
</evidence>
<dbReference type="PANTHER" id="PTHR45713:SF6">
    <property type="entry name" value="F5_8 TYPE C DOMAIN-CONTAINING PROTEIN"/>
    <property type="match status" value="1"/>
</dbReference>
<evidence type="ECO:0000256" key="5">
    <source>
        <dbReference type="ARBA" id="ARBA00022734"/>
    </source>
</evidence>
<proteinExistence type="inferred from homology"/>
<dbReference type="SUPFAM" id="SSF49785">
    <property type="entry name" value="Galactose-binding domain-like"/>
    <property type="match status" value="1"/>
</dbReference>
<dbReference type="InterPro" id="IPR006585">
    <property type="entry name" value="FTP1"/>
</dbReference>
<sequence>MDALHLGAALVACPAGFLASLICGFVIFTLIAQMTNALPGFDTSSHYNLEHKVRLKSDTPIPDSGTLTLPITVSPEPIAIQADGPPKIVKVDSTKPDLQYGVGEEILIDVTFTSPVDVAGAPTLQMETGCKSAACRVKEVQSFTCLADEGKFSLTFRKTAADNDYQQQHVLNIPTTADQEYLKQVLEQLDGINKVTVFYDDTDDRDYSYGRRVCTSEGNLVRITFDDVDSTVGVDGDIPELTFDPINAPLDPRTYMNLGDGSFLRAQLSGNTVSLSSTATETTKGVNYSNRYAAYVSGSGTDTITFKYTVQAGDSSPDLEALSIHTSSTSSIHKAGSTTIEADTANFPTNNERYRYISARGSSLSFNRAISIDTSTPTVIRVEPTTYSTPNTYGVAEVIYLSAVFSHNVTLYHTTPGAPHVATTPYIILETGAQNRQALYHSSSTKGNVLIFKYTVQPGDSTADLDYASTSALIIPATAYIRRTSTTPTTDIDPTLATPGDTNSLGDKGALSIDTTTPKIDRLTASTSLNPSSYLDGTTALAAGDEVYLEAKYNFPVSVVGEPRLYVYTGATTPVAQETIVAVPENFDYQYDPKLVKTGQTLGINLQFSLMNTLAAAETVEFFLPDFGAAVPDIGNLTMVARHPVTYKQLPISGSWDATNKKIVLTAKKSITSALSPLSPADALFPSGITVFVNIRPSNGITAPSTGVRRGTTGESGIYLTTASAAGSVTAPPTDYVYPEVKTGVGIAEASINSFTPALAGAATRMVLNFTNVSPLTTASGATVKVEFPGFTSDTALGTLQVSSLAKPLAFSITSSFSSTPTITLTAISDIDAMTPHVLQIQGLGLPAAGVAPNIASLIKIGTNQNNEATSLVRTVPSVGLMTNLQFNYGPSPVLGVTNPVYVTGTLTSGGLAVGDTLVFQTSSSITTTSGSAVTLAVYDSDSAGSVSTIWTGAFDPATEIFTFTVLSALSAPSVSISIYVPSSNVQLPSTPILASSASDNVKLTVNSALSSIEEYTLPVAERASIGRFGDSYPIMEYWPKYLGSSIDYFLNFTCKFDNDLDGNDFVYFILPNFNGNAFADAIANSTARARNAGALQHNATDSYRLWWKQPETVTSGGISYTCDAASTLCLKVKVTNRIPARTEFTIPINKALGMSLPSIGVPDLPEFHGIKSFAKISSGNVETAASVSNGDCSGFCHLAISFGSGYTNSASAITVTFKIAKAIALGNEFEITLPSFTGANVDDLTLTTSRGGIEDTTNVFKGFWTLGNNKVNLIAKETIAAFTTVQIEIGAGQITMPNADLTGVCATDGIAMTTNATVYETASTRASSSSLTGYFHSCEAVLRPVSFSSSSIVLNPVVPNEVTDVTLTFTLADLALTTSDQVVVTVPHQLTWKQTIKTNLTLTGSHAAAFTGAMDTTLSGKSTITLSPLSGISANTAISVTLPANKNHIIVPSGGIYDDPSTFQINVITASRVHSHGPFSFTSSTVVSAVANTEITSYTVNNVADRGGAVGTYIDSIELGFELSNTALTANSDVFITLPGFTYSVGTNPVVTCLSSPCYAMDGTWDTVTSKLRLRSQGAIPYNIGQMKYSVAFASPGIMPPSAGLPTNSEELKISLAMSGSTYPDLADTTIMSSPCIGICSVHVGYDVPREGQVAQFNLDITTANRLSPGDELNMNLTQIVQGAYDGSVELTGTHASYFTGRFTGTSNGMYPTGTGIFILKCTSSVPTRDAKISIARSNGLKIFSMGIPSGFKFNVNASDATNKTTIGPVTTTQAPTSAQAIGRVLESKILYDVDFISHYTDLRNNFGGSLSLAGKPTAIQLVCAFSSDLKSGEQIQLYLPGFTSSQSVLNLKDNLDSKQFGNLIDDSEHFDAAWSATSSIITFTLKHSSNDVIVSDYRRPTIDRMTRINITVVDGQVNLPSGGLNRNSSQIYLSTNAVDGPVAATAIVDSPAIGAVLYSHLSCYRGANATKGGQLHKDSVGDFISPGDEAGIKFQVTLNEKLEQNDVLYLKLPGFTSAADIASVAMDTYQTTASNFFKGNECSNCWSASWDLSEELLTMTCAQAGGCDSSLTQPITFDVKESNMIKTPTNGFLAGVPYDASKEFYLYSKSTVVPIPPTTITNVQGVGFDNVHVTLLPQTFLAAGEVAYLDFSFKLASNMILYPGDNITCSLSGFARDDSTNERLPLHLDTTDSFNHAWFDDAADKLVVRLNGTLSHGTTARFKIGGLKVPTGGIDVAQSHTFSCGAKASETVHQSLSTNTFDFSTPVSSFTTVGYMHSSSLSFSPRISGKDTTMTFVVNLNSVVAVGEDLVLMLPDFTLSSTGVALAVTSSGFTVSSSLSLGGVLTLRFDATTAITSQNTPITIVVTGVALPAKGVNEDSLQITFKSETVKGVISMPTPVSSTNGVNTFQNQEVSFFPADTSTAITVGGDKRRFKMLDTDRLFDPQGYVNKTVLIGSEYFFVEKIEGDTLIATTAWTGAEVVGSTPSTYLYYPGYRPAPYYSGSASESIIFKYIVQEGDVASDMRMHNVSDVDLWQGSHIKRTSTTPTTVANTALPRVWSRLSVYSNSEIKIDTTQPHILDVNSTKRDGNYGIVGEQIDVLVIFSHPVSVYRPEAVSISVPAIELNVDSSDNLPRYAYYSSGNNTAKLTFVYTIQDGDNVDDLGYKHHKQDLYSTGTVDGLSAITTVIGANRGYIYRRATNLIQPANVSLPNPGFGRSMGYKKGINVNTTISSNRHGNDDPWMSGKFARVVSVSSITENGRYAAGHMIDLLVTFNENVTVDTRGGRPYIAMEVGTGSTLRKAEYVDYKTDTNYYNHSLVFRYTVQAGDTSGDLNFKCTCLDFCMTTYIEKNGGRIINDFKNEIDYTLPSPSVPTNEHLAKNRDIIVDTSSPTITSMSSKKLDGTYGVGESIQINLSFDKLVAVSGYPSLSVGTENGCHAYYKSGNGTSVLTFEYLVESKDSYSMSDLSHSGRTSSLDPNGGWIRAASHNPTTDATLSLPISGQPKSLGYEKNIVVDTTPATIVGASITKETSAGSKTSFLPSYQTIDVEVINQNVTYGAWKIKYNNLETGCVQWNATGESVKDALKATNLLDVHVYHIDYGANDLGWSPPYFRRYMVEFLVPYTGVSEISVSTEGCEAYGCQNKTYKGDCPTVNIPVITVNRDIKVYPGVFDVKVQFSHRVQTSGTPFLTFETGNHDAIAKYAPASTQYFDVGVYGSSTLSKGQFQLSYGKYKTDCIDYDAAMTVAQGSVKNRLLEIPQVAAIGVKSVYKEIRGNGYRYTVNFYPSAMLKQLEAVEYTSTGNGVCRPLVPSDATVQIPSTEDMTFRYVMTRGSRLVLRAKNQVNKNVARAITVPSSYGVTAPRDGLSNDVDLSWKQVGFSSLNSNFNMLQVTKFDTITTEMGSFQRTSVSFSPNKMETNVEIMGSFAYSGDIQIGENVVFKLPGFNCSCIPKAGTQLGCTFHNRAGSPGGGPILDADIAAKFTVTWRHYHSELNLEAKQKILADATHGPVTDFPIQNSEGIGFSHSQVIFLNPHPGQETDLVFTFTPTDKIDVGATITWTITGELPYSTCANSNDIPLEWAPIDFADNDLGALTIGFDNDYFSSNPVTISYDGVGVATIKVKTSRVLYARDHIIRITKSPNKCSFKVPKAGFYKSTNPIKITLNPKDQTFWHIYSNVTETEVATYPNNIGGFDMTASSVSFSNPVASEVSAFTFVLKPTMALNRDDTIVFTMPDSEGITIPKGSCDISGGSAANFDCDYDDLSGALTLTAKDNLPIATHSVTVDATNRIRIPDSGFIPLVMGDVTLTCNCANGQIDATPVVDLFGVKWPTVSAHFESKILFSARKVTEPTDIYLEFASRAKILSGDHISIYLPGFTCPQVNNTLKTLESSFSSMNATWVPTSERLVLSIVEIDTVDPHVKQVNMGKTYNYWNTTILAVNNCKMPPSGFYMNTDIFKYWTYSSIDQQNSIPQWTEFTGTSGIDFLSSRMSFTPGVISPTVYNQINLVFSLSQKLNTKEEITVLLPGFSSTESVITLSGPDASKYTATWDSITTKLVLTPTATIVPVIQTVYVGVENKFLLPAAGVVRDSAAFKLSLESYSSQSIFSEMGVITSYPIRFTQAVGNFVQSAIVFSNMKAGEISDVEITFELTGEIAVGEEVVLKLTTMDNTVDLTQPMEIIDMGTNVVSTEWNGKYNAKSNTITLRAMAVIAANTVVQVKASQANQLIVPKNGTHLNDPSWVISTNAVGAPVVTPVAIKSSPAIGAILHGSLSFPGSDVGGNVNLVLSMVTSKALQAGDTIDIFLNNFRSTGDIASLATISVHASKFSASYTHSTKKLRFTVTTSFTDSNMFFIGVATTASIQFPEYSIQDGTSSGITATITSTVCPVSTAIALNVGSGIGFRTASLTYTSAPVAAGETTGVALAFKLSGQLLYGEKIYLQLKDFTAASATVASVATTSSTGHVFTGSIANSNNVTLTYNGATVAAGSDIQVEITAANGLKLPIAGLKANDPGLLIWTDAADLGYNGFYLPAGGNQGGNEVNVLSIPQSPAVGSFSSTSVTYTNSAGGSTLVPGGVVAVNVQFTSSVALVSGDAVFLKLDGFGGDDIADADLHSSDSSNFYALWTECTGTLALVAKTTLAAGAHNIDVLASNSIRLPEQGMALNDARVKIWSNATAGNVAMVSVASSTAVGTLLRSSLEFAPTMGATNSNTQHVDKAVDLVFKFALSGDMASGEYVKWKLGGWTVNLASADVAEVTPGSKRYTSLGYDSTTAGNAFTAHSLDATNHVLLSLRYTNQVLPGGSNDPSFVGYFDMSTEEFVLIALETIYAKHDMSIYISDKNAFHMPVKGLQENSAEVLFSTNAVAAPITEQTIEYVQGVGVFYSEISFSPSVNGQLSEITFSINTTCPLQANDYIKLNFTGFGGTSSATDAVVLKGHDGSRKFQPAWVATWDDETVTTPLYDSMTIKATETISSDNINTVVISSTNGLTLPPSGILEDVGITFYVIASCLGTVKQRTTDVHIVVGAVTSSTLALGSLAPGQPTSIDIGFTLEDDMDAGDELIIHLEGFNYDGVGDDGYGSLILSGTDALEFDAIWTNGDLSTVGTELKFPNLTPFTIENTKDKIYRAADPNPSQEADLTMPNLTMMGASSVAIDTRTPPVIVDIYTFSGKGPHPHGNLILFEVKFTGPVTVSIDSYKIVDAWVGYEPYLTIQIGKLLRNCLYKSGNNTDTLVFSHIVETGDKDTNVALASSHSLNSNGCSIWSTSGITFANLTVPEPLNYLARESDKVTPAKLSVTATEQISVVKVSTKKADGTYLAGEIIDIDVEFDGEVAVSGSPYLKLTSGLKTPAGAGREVTAVYVDGSKVQILDVGSNSASQLYSGAFVLSYGTAKTGCIDWDTLEGETYGLKERLLEIPAIVDAGGITSVTKTTTETGNEYAITFNYDSAHTLYYDAVDSQIFCEMPFNKAGDYAGGTNFVVSPPSKILTFRYTVQPDDHEWDLEYQGQNALVLPNDASVFVRTRSTRSYTDAAITLPLSGTSTSLSGGHNLVINGTQPSITRVVAATGTYGYGQWIDITVKYDLNVKVVGTPKIELNVNFVKTYAHYHSGSTTKDLVFRYTIGATDNTLNLNYTATDDLTLSDGVGDGIFAYSTLSNLAAKIILPDPKSPLSLGASAVSIIDLQYPAQVMKVYSDLADDYYSPGDVIPIFVQFTRPVTMKRNAELAAEGYPSLKISTGLGYTTNRANATYVSGSGTDTFRFEYTIGLNDTTVDLNAVDGIQLRDEIGPDATRPWHPLVKMIDINGKNASVAFDQWTIKLKDNNQIMIDQTTPSVQDIWFTTPDGLYGPGDRIYIKVQFNRKVSVIGFPTLKLTIFDRTDLQVASYVNGTGTTTISFVYLIPDSDISRGQLAPWTNDLDYSGVLALENHLNGSQILLHSANPIKPADLRLPEVHESKLRLPHEIRINGYTPEVIQMTSETPDGVYGAGEVIDIKMVFNTAVTINGTGTILLETGEQDYYATYHSGNNTEALFFRYIVQAGDETDALDVVDTSLPPYNLDFRASLAFVVNELQPDQMTPNPSPGQQAVTIKRAGRAPTITANYAIPLPGTAKSLSISKNIKIKTSPPTVTKIWTTLRNGTYGIGEKVPIYVDFDAPVSVQGHPVLEMQTYNGDCIGERCNDAVYTSGSGSDSLLFIYTVKFGDKTSALDYMNEGSLKVHATWEDEVDGGVQYIKMYSTNPVTDADITLPPPGRKLTVISPSSLVGSYHKLDIQTLGLEVSDVSCSLADGIYTYGQEFNVLVEFSGVVVVTGLPYILLDLPSSGRAYYTGGSGTSLLTFSYVSTTNDNTLDLTYLDEYSLVVDSAGGSIRSSIDTTMNAVQTLPKNGEVGSLQFNRNIILTGAKPFITNVYVDGGYCSMDGTTTGPRWGVGHLIDVVLEFDQAVKVVNGGSPRLKMNTGGVGYYSRGSGTNKIVFQYLVEETDANVAVLDLSEDLASIDQTGGELVSMSDIIVIKADTENVPSKGEATSLGWNCDIEVNLNPTKVVKVEFLQKDGSYVSGNELSVKVTFDNAVKANGNVTLELYTGEDTMPGIAKYLSGGDNVLDYIIFKYVVTALDVSSDLDYISRYSIKMDESVMDSEGNRQNYIKRGATFPTQYVDLALPARGSTGSLGMSGNIVLDDTAPRVINTTVDHNAGEYATGEKFLFTVNFDKVVFVKGGAESDLVLYLNSNGNGNLSASPAKYVGGSGSQDLQFEYTMGADDETTQLDYACTGFCIAGSQDGVSSPRPLDSAGPCDLYTVVGGYNVCASFVMPSRNDGLSNLEGKAISISREVPVFTKMEFVTPYSSWAYGVGQLLQVRVFYNKPIFVPSPVVGSVDLILNTKMDFMGRVVGWGVAKSTNFSGNYVEFEYIVEDGDNVEFVDVANSTSMTGTLLRYSNSAPSIACDLKLNEPRAVGSVSFHRRISLNTAVPVIEHLIPLKKPGVYVEGEKIAIICRYNLPVIVTGTPRLKLNVKTGAAYASFDGSWVEEDTNFDILDTDVVFVYTVANGDGDADVLMHNGAGSVELNGGTIKMKSTTPTIDASLVVRDQTDHDNRFGHVNGQWKSFYPKKVEVLMRDLWHESSGDLEVKLEHGGATATVFSEVGLEDGPGYFTGMQPFESTFGEGQRHYASMLAVGQDGSSEVHRSRHLGGLGYDYLFGDMNPENLALKGTAKQSTTKYKSHAGLAIDGNIDGFASRGSVTHTGGHGTEDWNPWWQVRLESKTKIGGIRVWNRQLQQANDEIQVVSVVNPGAAPPQGTFRMKIDYGGKNYTSKVDLPVDASATGGLASMSGAIEAMLGTLGGVDVTRTSTTNLLGGYRGYQYTVTFKGHPGDVPKIGIKYTNFSATPDAKVMIETLRNGVDNPKYNYKLDSNEKEYVDNLYPCWIFIFDSTVPQPELIQDFYELKKKAVWMQEVAQGGRVINLAPRGVTGQTVRIMLNNTNYLSLAEVQVYEASVETMSQYNGGSPIQERPIVQPYIAEHSLDDTWKNVQFGGLWHLTVTDTKAYNSDRKVGSLMEHNGMGKINDWVLMVTDMAGVIHRFYVDYHVEVLTLPKYGELFYQELSDKDEGYSLFNGRTLSKLEEAPGMGRFLAPCYGVDTTGLNGVESVGNHRHCPLNYGVGGLRSWQKTGAKPVVNLHGKERVVVYKPFSDFLGQDHFTYRTLFGTVPGETTEVRVNVKNCRIYEKEESKGTSSTVHALCACKRTEQKLFGDPVSCPAAITSTCGASPTSEEIYPFMCRMCRGAHAGFSSACRVEVEKAVAWLDDKGLCDPDVPAVGYPVCKEEGTAALTREPFMLYGVGTDYFRGGRGMTRVQMQMNKVN</sequence>
<evidence type="ECO:0000256" key="7">
    <source>
        <dbReference type="ARBA" id="ARBA00023157"/>
    </source>
</evidence>
<protein>
    <recommendedName>
        <fullName evidence="9">Ig-like domain-containing protein</fullName>
    </recommendedName>
</protein>
<keyword evidence="6" id="KW-0106">Calcium</keyword>
<reference evidence="11" key="1">
    <citation type="journal article" date="2023" name="Commun. Biol.">
        <title>Genome analysis of Parmales, the sister group of diatoms, reveals the evolutionary specialization of diatoms from phago-mixotrophs to photoautotrophs.</title>
        <authorList>
            <person name="Ban H."/>
            <person name="Sato S."/>
            <person name="Yoshikawa S."/>
            <person name="Yamada K."/>
            <person name="Nakamura Y."/>
            <person name="Ichinomiya M."/>
            <person name="Sato N."/>
            <person name="Blanc-Mathieu R."/>
            <person name="Endo H."/>
            <person name="Kuwata A."/>
            <person name="Ogata H."/>
        </authorList>
    </citation>
    <scope>NUCLEOTIDE SEQUENCE [LARGE SCALE GENOMIC DNA]</scope>
</reference>
<dbReference type="SMART" id="SM00607">
    <property type="entry name" value="FTP"/>
    <property type="match status" value="1"/>
</dbReference>
<gene>
    <name evidence="10" type="ORF">TrCOL_g4587</name>
</gene>
<dbReference type="InterPro" id="IPR007110">
    <property type="entry name" value="Ig-like_dom"/>
</dbReference>
<dbReference type="GO" id="GO:0001868">
    <property type="term" value="P:regulation of complement activation, lectin pathway"/>
    <property type="evidence" value="ECO:0007669"/>
    <property type="project" value="UniProtKB-ARBA"/>
</dbReference>
<dbReference type="OrthoDB" id="189275at2759"/>
<keyword evidence="4" id="KW-0479">Metal-binding</keyword>
<dbReference type="GO" id="GO:0042806">
    <property type="term" value="F:fucose binding"/>
    <property type="evidence" value="ECO:0007669"/>
    <property type="project" value="UniProtKB-ARBA"/>
</dbReference>
<evidence type="ECO:0000313" key="10">
    <source>
        <dbReference type="EMBL" id="GMI42614.1"/>
    </source>
</evidence>
<evidence type="ECO:0000256" key="6">
    <source>
        <dbReference type="ARBA" id="ARBA00022837"/>
    </source>
</evidence>
<keyword evidence="7" id="KW-1015">Disulfide bond</keyword>
<comment type="function">
    <text evidence="1">Acts as a defensive agent. Recognizes blood group fucosylated oligosaccharides including A, B, H and Lewis B-type antigens. Does not recognize Lewis A antigen and has low affinity for monovalent haptens.</text>
</comment>
<dbReference type="PROSITE" id="PS50835">
    <property type="entry name" value="IG_LIKE"/>
    <property type="match status" value="1"/>
</dbReference>
<organism evidence="10 11">
    <name type="scientific">Triparma columacea</name>
    <dbReference type="NCBI Taxonomy" id="722753"/>
    <lineage>
        <taxon>Eukaryota</taxon>
        <taxon>Sar</taxon>
        <taxon>Stramenopiles</taxon>
        <taxon>Ochrophyta</taxon>
        <taxon>Bolidophyceae</taxon>
        <taxon>Parmales</taxon>
        <taxon>Triparmaceae</taxon>
        <taxon>Triparma</taxon>
    </lineage>
</organism>
<accession>A0A9W7GFC1</accession>
<evidence type="ECO:0000256" key="2">
    <source>
        <dbReference type="ARBA" id="ARBA00010147"/>
    </source>
</evidence>
<feature type="region of interest" description="Disordered" evidence="8">
    <location>
        <begin position="486"/>
        <end position="508"/>
    </location>
</feature>
<keyword evidence="5" id="KW-0430">Lectin</keyword>
<comment type="subunit">
    <text evidence="3">Homotrimer.</text>
</comment>
<feature type="domain" description="Ig-like" evidence="9">
    <location>
        <begin position="2139"/>
        <end position="2259"/>
    </location>
</feature>
<dbReference type="GO" id="GO:0010185">
    <property type="term" value="P:regulation of cellular defense response"/>
    <property type="evidence" value="ECO:0007669"/>
    <property type="project" value="UniProtKB-ARBA"/>
</dbReference>
<comment type="similarity">
    <text evidence="2">Belongs to the fucolectin family.</text>
</comment>
<dbReference type="GO" id="GO:0046872">
    <property type="term" value="F:metal ion binding"/>
    <property type="evidence" value="ECO:0007669"/>
    <property type="project" value="UniProtKB-KW"/>
</dbReference>
<evidence type="ECO:0000256" key="3">
    <source>
        <dbReference type="ARBA" id="ARBA00011233"/>
    </source>
</evidence>